<feature type="compositionally biased region" description="Polar residues" evidence="6">
    <location>
        <begin position="93"/>
        <end position="102"/>
    </location>
</feature>
<reference evidence="7" key="1">
    <citation type="journal article" date="2023" name="Mol. Phylogenet. Evol.">
        <title>Genome-scale phylogeny and comparative genomics of the fungal order Sordariales.</title>
        <authorList>
            <person name="Hensen N."/>
            <person name="Bonometti L."/>
            <person name="Westerberg I."/>
            <person name="Brannstrom I.O."/>
            <person name="Guillou S."/>
            <person name="Cros-Aarteil S."/>
            <person name="Calhoun S."/>
            <person name="Haridas S."/>
            <person name="Kuo A."/>
            <person name="Mondo S."/>
            <person name="Pangilinan J."/>
            <person name="Riley R."/>
            <person name="LaButti K."/>
            <person name="Andreopoulos B."/>
            <person name="Lipzen A."/>
            <person name="Chen C."/>
            <person name="Yan M."/>
            <person name="Daum C."/>
            <person name="Ng V."/>
            <person name="Clum A."/>
            <person name="Steindorff A."/>
            <person name="Ohm R.A."/>
            <person name="Martin F."/>
            <person name="Silar P."/>
            <person name="Natvig D.O."/>
            <person name="Lalanne C."/>
            <person name="Gautier V."/>
            <person name="Ament-Velasquez S.L."/>
            <person name="Kruys A."/>
            <person name="Hutchinson M.I."/>
            <person name="Powell A.J."/>
            <person name="Barry K."/>
            <person name="Miller A.N."/>
            <person name="Grigoriev I.V."/>
            <person name="Debuchy R."/>
            <person name="Gladieux P."/>
            <person name="Hiltunen Thoren M."/>
            <person name="Johannesson H."/>
        </authorList>
    </citation>
    <scope>NUCLEOTIDE SEQUENCE</scope>
    <source>
        <strain evidence="7">CBS 168.71</strain>
    </source>
</reference>
<comment type="similarity">
    <text evidence="3">Belongs to the DIF1/spd1 family.</text>
</comment>
<evidence type="ECO:0000256" key="1">
    <source>
        <dbReference type="ARBA" id="ARBA00004123"/>
    </source>
</evidence>
<feature type="compositionally biased region" description="Polar residues" evidence="6">
    <location>
        <begin position="218"/>
        <end position="227"/>
    </location>
</feature>
<evidence type="ECO:0000256" key="5">
    <source>
        <dbReference type="ARBA" id="ARBA00023242"/>
    </source>
</evidence>
<sequence length="337" mass="35301">MAGPRTKRQFAGAASDPAQRSITSFFNRATNTAPSADAASKTSSQSTFDGPPIPTQVQTDLLNVGMRVRKAIPEGYKTGSAYSGFTLWAEDNNNSNPTTTGDSYPTSTNPSAAPTSSLRELEPFCGINRVGGLAFQPSHSNNTNTNYQPTNDDDYMDDPDAMPGLTSSQDTITTITSSTSPSPGPLNIATAFAPHPPTTTTTRKRIFTSDEDDDVNGATANSSSTATLPYRGPVRLSSDSSPEAWLLEEEISPRNVTPPAGLWETARVLAVPRRSRTAGGSGGGGGKGFVAGGGGSGVGGGQEENVMVVVRREDGNDFEEASFLDYGLTGDGRMEIE</sequence>
<dbReference type="PANTHER" id="PTHR28081:SF1">
    <property type="entry name" value="DAMAGE-REGULATED IMPORT FACILITATOR 1"/>
    <property type="match status" value="1"/>
</dbReference>
<dbReference type="RefSeq" id="XP_062662075.1">
    <property type="nucleotide sequence ID" value="XM_062803079.1"/>
</dbReference>
<dbReference type="InterPro" id="IPR013900">
    <property type="entry name" value="RNR_inhibitor"/>
</dbReference>
<reference evidence="7" key="2">
    <citation type="submission" date="2023-06" db="EMBL/GenBank/DDBJ databases">
        <authorList>
            <consortium name="Lawrence Berkeley National Laboratory"/>
            <person name="Haridas S."/>
            <person name="Hensen N."/>
            <person name="Bonometti L."/>
            <person name="Westerberg I."/>
            <person name="Brannstrom I.O."/>
            <person name="Guillou S."/>
            <person name="Cros-Aarteil S."/>
            <person name="Calhoun S."/>
            <person name="Kuo A."/>
            <person name="Mondo S."/>
            <person name="Pangilinan J."/>
            <person name="Riley R."/>
            <person name="Labutti K."/>
            <person name="Andreopoulos B."/>
            <person name="Lipzen A."/>
            <person name="Chen C."/>
            <person name="Yanf M."/>
            <person name="Daum C."/>
            <person name="Ng V."/>
            <person name="Clum A."/>
            <person name="Steindorff A."/>
            <person name="Ohm R."/>
            <person name="Martin F."/>
            <person name="Silar P."/>
            <person name="Natvig D."/>
            <person name="Lalanne C."/>
            <person name="Gautier V."/>
            <person name="Ament-Velasquez S.L."/>
            <person name="Kruys A."/>
            <person name="Hutchinson M.I."/>
            <person name="Powell A.J."/>
            <person name="Barry K."/>
            <person name="Miller A.N."/>
            <person name="Grigoriev I.V."/>
            <person name="Debuchy R."/>
            <person name="Gladieux P."/>
            <person name="Thoren M.H."/>
            <person name="Johannesson H."/>
        </authorList>
    </citation>
    <scope>NUCLEOTIDE SEQUENCE</scope>
    <source>
        <strain evidence="7">CBS 168.71</strain>
    </source>
</reference>
<keyword evidence="4" id="KW-0963">Cytoplasm</keyword>
<keyword evidence="8" id="KW-1185">Reference proteome</keyword>
<dbReference type="Pfam" id="PF08591">
    <property type="entry name" value="RNR_inhib"/>
    <property type="match status" value="1"/>
</dbReference>
<dbReference type="PANTHER" id="PTHR28081">
    <property type="entry name" value="DAMAGE-REGULATED IMPORT FACILITATOR 1-RELATED"/>
    <property type="match status" value="1"/>
</dbReference>
<dbReference type="GO" id="GO:0005634">
    <property type="term" value="C:nucleus"/>
    <property type="evidence" value="ECO:0007669"/>
    <property type="project" value="UniProtKB-SubCell"/>
</dbReference>
<dbReference type="EMBL" id="JAUEPN010000002">
    <property type="protein sequence ID" value="KAK3298561.1"/>
    <property type="molecule type" value="Genomic_DNA"/>
</dbReference>
<evidence type="ECO:0000313" key="7">
    <source>
        <dbReference type="EMBL" id="KAK3298561.1"/>
    </source>
</evidence>
<protein>
    <submittedName>
        <fullName evidence="7">Ribonucleotide reductase inhibitor-domain-containing protein</fullName>
    </submittedName>
</protein>
<dbReference type="AlphaFoldDB" id="A0AAE0LUT5"/>
<name>A0AAE0LUT5_9PEZI</name>
<evidence type="ECO:0000313" key="8">
    <source>
        <dbReference type="Proteomes" id="UP001278766"/>
    </source>
</evidence>
<feature type="compositionally biased region" description="Low complexity" evidence="6">
    <location>
        <begin position="103"/>
        <end position="117"/>
    </location>
</feature>
<dbReference type="GO" id="GO:0008104">
    <property type="term" value="P:intracellular protein localization"/>
    <property type="evidence" value="ECO:0007669"/>
    <property type="project" value="TreeGrafter"/>
</dbReference>
<dbReference type="GO" id="GO:0005737">
    <property type="term" value="C:cytoplasm"/>
    <property type="evidence" value="ECO:0007669"/>
    <property type="project" value="UniProtKB-SubCell"/>
</dbReference>
<dbReference type="GeneID" id="87840027"/>
<evidence type="ECO:0000256" key="6">
    <source>
        <dbReference type="SAM" id="MobiDB-lite"/>
    </source>
</evidence>
<feature type="compositionally biased region" description="Polar residues" evidence="6">
    <location>
        <begin position="18"/>
        <end position="48"/>
    </location>
</feature>
<evidence type="ECO:0000256" key="4">
    <source>
        <dbReference type="ARBA" id="ARBA00022490"/>
    </source>
</evidence>
<feature type="region of interest" description="Disordered" evidence="6">
    <location>
        <begin position="93"/>
        <end position="117"/>
    </location>
</feature>
<comment type="caution">
    <text evidence="7">The sequence shown here is derived from an EMBL/GenBank/DDBJ whole genome shotgun (WGS) entry which is preliminary data.</text>
</comment>
<proteinExistence type="inferred from homology"/>
<feature type="compositionally biased region" description="Gly residues" evidence="6">
    <location>
        <begin position="279"/>
        <end position="302"/>
    </location>
</feature>
<feature type="region of interest" description="Disordered" evidence="6">
    <location>
        <begin position="1"/>
        <end position="59"/>
    </location>
</feature>
<accession>A0AAE0LUT5</accession>
<evidence type="ECO:0000256" key="3">
    <source>
        <dbReference type="ARBA" id="ARBA00005459"/>
    </source>
</evidence>
<feature type="region of interest" description="Disordered" evidence="6">
    <location>
        <begin position="207"/>
        <end position="236"/>
    </location>
</feature>
<gene>
    <name evidence="7" type="ORF">B0H64DRAFT_385504</name>
</gene>
<keyword evidence="5" id="KW-0539">Nucleus</keyword>
<evidence type="ECO:0000256" key="2">
    <source>
        <dbReference type="ARBA" id="ARBA00004496"/>
    </source>
</evidence>
<organism evidence="7 8">
    <name type="scientific">Chaetomium fimeti</name>
    <dbReference type="NCBI Taxonomy" id="1854472"/>
    <lineage>
        <taxon>Eukaryota</taxon>
        <taxon>Fungi</taxon>
        <taxon>Dikarya</taxon>
        <taxon>Ascomycota</taxon>
        <taxon>Pezizomycotina</taxon>
        <taxon>Sordariomycetes</taxon>
        <taxon>Sordariomycetidae</taxon>
        <taxon>Sordariales</taxon>
        <taxon>Chaetomiaceae</taxon>
        <taxon>Chaetomium</taxon>
    </lineage>
</organism>
<dbReference type="GO" id="GO:1990846">
    <property type="term" value="F:ribonucleoside-diphosphate reductase inhibitor activity"/>
    <property type="evidence" value="ECO:0007669"/>
    <property type="project" value="TreeGrafter"/>
</dbReference>
<feature type="region of interest" description="Disordered" evidence="6">
    <location>
        <begin position="274"/>
        <end position="302"/>
    </location>
</feature>
<dbReference type="Proteomes" id="UP001278766">
    <property type="component" value="Unassembled WGS sequence"/>
</dbReference>
<comment type="subcellular location">
    <subcellularLocation>
        <location evidence="2">Cytoplasm</location>
    </subcellularLocation>
    <subcellularLocation>
        <location evidence="1">Nucleus</location>
    </subcellularLocation>
</comment>